<evidence type="ECO:0000256" key="7">
    <source>
        <dbReference type="ARBA" id="ARBA00023065"/>
    </source>
</evidence>
<dbReference type="GO" id="GO:0045259">
    <property type="term" value="C:proton-transporting ATP synthase complex"/>
    <property type="evidence" value="ECO:0007669"/>
    <property type="project" value="UniProtKB-KW"/>
</dbReference>
<name>A0A3G3MGE5_9FLOR</name>
<dbReference type="GO" id="GO:0015986">
    <property type="term" value="P:proton motive force-driven ATP synthesis"/>
    <property type="evidence" value="ECO:0007669"/>
    <property type="project" value="InterPro"/>
</dbReference>
<evidence type="ECO:0000256" key="1">
    <source>
        <dbReference type="ARBA" id="ARBA00004167"/>
    </source>
</evidence>
<keyword evidence="6 13" id="KW-1133">Transmembrane helix</keyword>
<dbReference type="GO" id="GO:0015078">
    <property type="term" value="F:proton transmembrane transporter activity"/>
    <property type="evidence" value="ECO:0007669"/>
    <property type="project" value="InterPro"/>
</dbReference>
<accession>A0A3G3MGE5</accession>
<evidence type="ECO:0000256" key="3">
    <source>
        <dbReference type="ARBA" id="ARBA00022547"/>
    </source>
</evidence>
<evidence type="ECO:0000256" key="6">
    <source>
        <dbReference type="ARBA" id="ARBA00022989"/>
    </source>
</evidence>
<proteinExistence type="inferred from homology"/>
<keyword evidence="9" id="KW-0066">ATP synthesis</keyword>
<keyword evidence="8 13" id="KW-0472">Membrane</keyword>
<dbReference type="AlphaFoldDB" id="A0A3G3MGE5"/>
<dbReference type="HAMAP" id="MF_01398">
    <property type="entry name" value="ATP_synth_b_bprime"/>
    <property type="match status" value="1"/>
</dbReference>
<comment type="subcellular location">
    <subcellularLocation>
        <location evidence="1">Membrane</location>
        <topology evidence="1">Single-pass membrane protein</topology>
    </subcellularLocation>
</comment>
<keyword evidence="5 11" id="KW-0375">Hydrogen ion transport</keyword>
<gene>
    <name evidence="14" type="primary">atpF</name>
</gene>
<feature type="coiled-coil region" evidence="12">
    <location>
        <begin position="64"/>
        <end position="98"/>
    </location>
</feature>
<feature type="transmembrane region" description="Helical" evidence="13">
    <location>
        <begin position="31"/>
        <end position="49"/>
    </location>
</feature>
<dbReference type="Pfam" id="PF00430">
    <property type="entry name" value="ATP-synt_B"/>
    <property type="match status" value="1"/>
</dbReference>
<evidence type="ECO:0000256" key="5">
    <source>
        <dbReference type="ARBA" id="ARBA00022781"/>
    </source>
</evidence>
<sequence>MNNYMQIYEILSDHSVVSGFGFNTDFLEANVFNILLLLSGLIYVLKQFLGATLYNRQKKVLTAIQESEERLKQANIRLLESEKQFKQTKVVIEQIEQEAIITAEKVRKSILSQGKLDIERLTQAGKVSISIAEMQVREQIQKQITSLAVRQVSLELKRQMTVSIQSKIADENIMQLGDNL</sequence>
<reference evidence="14" key="1">
    <citation type="journal article" date="2018" name="Genome Biol. Evol.">
        <title>Mitochondrial and Plastid Genomes from Coralline Red Algae Provide Insights into the Incongruent Evolutionary Histories of Organelles.</title>
        <authorList>
            <person name="Lee J."/>
            <person name="Song H.J."/>
            <person name="In Park S."/>
            <person name="Lee Y.M."/>
            <person name="Jeong S.Y."/>
            <person name="Oh Cho T."/>
            <person name="Kim J.H."/>
            <person name="Choi H.G."/>
            <person name="Choi C.G."/>
            <person name="Nelson W.A."/>
            <person name="Fredericq S."/>
            <person name="Bhattacharya D."/>
            <person name="Su Yoon H."/>
        </authorList>
    </citation>
    <scope>NUCLEOTIDE SEQUENCE</scope>
</reference>
<evidence type="ECO:0000256" key="9">
    <source>
        <dbReference type="ARBA" id="ARBA00023310"/>
    </source>
</evidence>
<keyword evidence="4 11" id="KW-0812">Transmembrane</keyword>
<dbReference type="InterPro" id="IPR002146">
    <property type="entry name" value="ATP_synth_b/b'su_bac/chlpt"/>
</dbReference>
<geneLocation type="plastid" evidence="14"/>
<keyword evidence="3 11" id="KW-0138">CF(0)</keyword>
<evidence type="ECO:0000256" key="10">
    <source>
        <dbReference type="ARBA" id="ARBA00025198"/>
    </source>
</evidence>
<dbReference type="CDD" id="cd06503">
    <property type="entry name" value="ATP-synt_Fo_b"/>
    <property type="match status" value="1"/>
</dbReference>
<evidence type="ECO:0000313" key="14">
    <source>
        <dbReference type="EMBL" id="AYR05883.1"/>
    </source>
</evidence>
<dbReference type="PANTHER" id="PTHR34264:SF3">
    <property type="entry name" value="ATP SYNTHASE SUBUNIT B, CHLOROPLASTIC"/>
    <property type="match status" value="1"/>
</dbReference>
<keyword evidence="2 11" id="KW-0813">Transport</keyword>
<keyword evidence="12" id="KW-0175">Coiled coil</keyword>
<evidence type="ECO:0000256" key="13">
    <source>
        <dbReference type="SAM" id="Phobius"/>
    </source>
</evidence>
<keyword evidence="14" id="KW-0934">Plastid</keyword>
<keyword evidence="7 11" id="KW-0406">Ion transport</keyword>
<dbReference type="PANTHER" id="PTHR34264">
    <property type="entry name" value="ATP SYNTHASE SUBUNIT B, CHLOROPLASTIC"/>
    <property type="match status" value="1"/>
</dbReference>
<organism evidence="14">
    <name type="scientific">Lithothamnion sp</name>
    <dbReference type="NCBI Taxonomy" id="1940749"/>
    <lineage>
        <taxon>Eukaryota</taxon>
        <taxon>Rhodophyta</taxon>
        <taxon>Florideophyceae</taxon>
        <taxon>Corallinophycidae</taxon>
        <taxon>Hapalidiales</taxon>
        <taxon>Hapalidiaceae</taxon>
        <taxon>Melobesioideae</taxon>
        <taxon>Lithothamnion</taxon>
    </lineage>
</organism>
<comment type="similarity">
    <text evidence="11">Belongs to the ATPase B chain family.</text>
</comment>
<evidence type="ECO:0000256" key="2">
    <source>
        <dbReference type="ARBA" id="ARBA00022448"/>
    </source>
</evidence>
<protein>
    <submittedName>
        <fullName evidence="14">ATP synthase CFO B chain subunit I</fullName>
    </submittedName>
</protein>
<comment type="function">
    <text evidence="10">F(1)F(0) ATP synthase produces ATP from ADP in the presence of a proton or sodium gradient. F-type ATPases consist of two structural domains, F(1) containing the extramembraneous catalytic core and F(0) containing the membrane proton channel, linked together by a central stalk and a peripheral stalk. During catalysis, ATP synthesis in the catalytic domain of F(1) is coupled via a rotary mechanism of the central stalk subunits to proton translocation.</text>
</comment>
<evidence type="ECO:0000256" key="4">
    <source>
        <dbReference type="ARBA" id="ARBA00022692"/>
    </source>
</evidence>
<dbReference type="EMBL" id="MH281627">
    <property type="protein sequence ID" value="AYR05883.1"/>
    <property type="molecule type" value="Genomic_DNA"/>
</dbReference>
<evidence type="ECO:0000256" key="12">
    <source>
        <dbReference type="SAM" id="Coils"/>
    </source>
</evidence>
<evidence type="ECO:0000256" key="8">
    <source>
        <dbReference type="ARBA" id="ARBA00023136"/>
    </source>
</evidence>
<evidence type="ECO:0000256" key="11">
    <source>
        <dbReference type="RuleBase" id="RU003848"/>
    </source>
</evidence>